<dbReference type="Proteomes" id="UP000243451">
    <property type="component" value="Unassembled WGS sequence"/>
</dbReference>
<keyword evidence="7 10" id="KW-0653">Protein transport</keyword>
<dbReference type="PANTHER" id="PTHR33446:SF2">
    <property type="entry name" value="PROTEIN TONB"/>
    <property type="match status" value="1"/>
</dbReference>
<evidence type="ECO:0000256" key="3">
    <source>
        <dbReference type="ARBA" id="ARBA00022448"/>
    </source>
</evidence>
<dbReference type="InterPro" id="IPR051045">
    <property type="entry name" value="TonB-dependent_transducer"/>
</dbReference>
<evidence type="ECO:0000256" key="1">
    <source>
        <dbReference type="ARBA" id="ARBA00004383"/>
    </source>
</evidence>
<comment type="subcellular location">
    <subcellularLocation>
        <location evidence="1 10">Cell inner membrane</location>
        <topology evidence="1 10">Single-pass membrane protein</topology>
        <orientation evidence="1 10">Periplasmic side</orientation>
    </subcellularLocation>
</comment>
<evidence type="ECO:0000256" key="10">
    <source>
        <dbReference type="RuleBase" id="RU362123"/>
    </source>
</evidence>
<evidence type="ECO:0000256" key="2">
    <source>
        <dbReference type="ARBA" id="ARBA00006555"/>
    </source>
</evidence>
<dbReference type="SUPFAM" id="SSF74653">
    <property type="entry name" value="TolA/TonB C-terminal domain"/>
    <property type="match status" value="1"/>
</dbReference>
<dbReference type="Pfam" id="PF03544">
    <property type="entry name" value="TonB_C"/>
    <property type="match status" value="1"/>
</dbReference>
<evidence type="ECO:0000313" key="13">
    <source>
        <dbReference type="EMBL" id="POB01491.1"/>
    </source>
</evidence>
<dbReference type="PROSITE" id="PS52015">
    <property type="entry name" value="TONB_CTD"/>
    <property type="match status" value="1"/>
</dbReference>
<proteinExistence type="inferred from homology"/>
<feature type="region of interest" description="Disordered" evidence="11">
    <location>
        <begin position="43"/>
        <end position="86"/>
    </location>
</feature>
<feature type="domain" description="TonB C-terminal" evidence="12">
    <location>
        <begin position="137"/>
        <end position="230"/>
    </location>
</feature>
<keyword evidence="6" id="KW-0812">Transmembrane</keyword>
<dbReference type="RefSeq" id="WP_104739464.1">
    <property type="nucleotide sequence ID" value="NZ_BMHR01000017.1"/>
</dbReference>
<dbReference type="GO" id="GO:0055085">
    <property type="term" value="P:transmembrane transport"/>
    <property type="evidence" value="ECO:0007669"/>
    <property type="project" value="InterPro"/>
</dbReference>
<keyword evidence="8" id="KW-1133">Transmembrane helix</keyword>
<dbReference type="GO" id="GO:0015031">
    <property type="term" value="P:protein transport"/>
    <property type="evidence" value="ECO:0007669"/>
    <property type="project" value="UniProtKB-UniRule"/>
</dbReference>
<gene>
    <name evidence="13" type="ORF">C1949_16010</name>
</gene>
<evidence type="ECO:0000256" key="6">
    <source>
        <dbReference type="ARBA" id="ARBA00022692"/>
    </source>
</evidence>
<evidence type="ECO:0000256" key="11">
    <source>
        <dbReference type="SAM" id="MobiDB-lite"/>
    </source>
</evidence>
<evidence type="ECO:0000313" key="14">
    <source>
        <dbReference type="Proteomes" id="UP000243451"/>
    </source>
</evidence>
<evidence type="ECO:0000259" key="12">
    <source>
        <dbReference type="PROSITE" id="PS52015"/>
    </source>
</evidence>
<evidence type="ECO:0000256" key="5">
    <source>
        <dbReference type="ARBA" id="ARBA00022519"/>
    </source>
</evidence>
<keyword evidence="9" id="KW-0472">Membrane</keyword>
<dbReference type="GO" id="GO:0098797">
    <property type="term" value="C:plasma membrane protein complex"/>
    <property type="evidence" value="ECO:0007669"/>
    <property type="project" value="TreeGrafter"/>
</dbReference>
<dbReference type="GO" id="GO:0030288">
    <property type="term" value="C:outer membrane-bounded periplasmic space"/>
    <property type="evidence" value="ECO:0007669"/>
    <property type="project" value="InterPro"/>
</dbReference>
<evidence type="ECO:0000256" key="7">
    <source>
        <dbReference type="ARBA" id="ARBA00022927"/>
    </source>
</evidence>
<dbReference type="GO" id="GO:0031992">
    <property type="term" value="F:energy transducer activity"/>
    <property type="evidence" value="ECO:0007669"/>
    <property type="project" value="InterPro"/>
</dbReference>
<keyword evidence="14" id="KW-1185">Reference proteome</keyword>
<evidence type="ECO:0000256" key="4">
    <source>
        <dbReference type="ARBA" id="ARBA00022475"/>
    </source>
</evidence>
<evidence type="ECO:0000256" key="9">
    <source>
        <dbReference type="ARBA" id="ARBA00023136"/>
    </source>
</evidence>
<sequence length="230" mass="24776">MRLLGSFFLALLVALALFGLMLALVMPPERVEQPEREVLRIGVTRSVADTPSERNQPQQAPERPTPPQRPRVQPPTPVAPPLPTPTLKIEVPQLQSDLTTSAAPAQPVLEPAAVAAAPSEASSNSAHQAAAHGAPESDAQELVALNLVEPEYPERAQRAGIEGAVTLQFVVNAEGRVENIRVLSSEPPGVFDRAARRAVSRSRFVPRQENGIAVAREATKEFQFVLPGRH</sequence>
<dbReference type="EMBL" id="PPSK01000019">
    <property type="protein sequence ID" value="POB01491.1"/>
    <property type="molecule type" value="Genomic_DNA"/>
</dbReference>
<keyword evidence="10" id="KW-0735">Signal-anchor</keyword>
<dbReference type="AlphaFoldDB" id="A0A2P4ERU2"/>
<dbReference type="Gene3D" id="3.30.1150.10">
    <property type="match status" value="1"/>
</dbReference>
<reference evidence="13 14" key="1">
    <citation type="submission" date="2018-01" db="EMBL/GenBank/DDBJ databases">
        <title>Draft genome of the type strain Pseudomonas oceani DSM 100277 isolated from the deep water in Okinawa trough, northwestern Pacific Ocean.</title>
        <authorList>
            <person name="Gomila M."/>
            <person name="Mulet M."/>
            <person name="Garcia-Valdes E."/>
            <person name="Lalucat J."/>
        </authorList>
    </citation>
    <scope>NUCLEOTIDE SEQUENCE [LARGE SCALE GENOMIC DNA]</scope>
    <source>
        <strain evidence="13 14">DSM 100277</strain>
    </source>
</reference>
<dbReference type="InterPro" id="IPR006260">
    <property type="entry name" value="TonB/TolA_C"/>
</dbReference>
<comment type="caution">
    <text evidence="13">The sequence shown here is derived from an EMBL/GenBank/DDBJ whole genome shotgun (WGS) entry which is preliminary data.</text>
</comment>
<keyword evidence="5 10" id="KW-0997">Cell inner membrane</keyword>
<organism evidence="13 14">
    <name type="scientific">Halopseudomonas oceani</name>
    <dbReference type="NCBI Taxonomy" id="1708783"/>
    <lineage>
        <taxon>Bacteria</taxon>
        <taxon>Pseudomonadati</taxon>
        <taxon>Pseudomonadota</taxon>
        <taxon>Gammaproteobacteria</taxon>
        <taxon>Pseudomonadales</taxon>
        <taxon>Pseudomonadaceae</taxon>
        <taxon>Halopseudomonas</taxon>
    </lineage>
</organism>
<keyword evidence="3 10" id="KW-0813">Transport</keyword>
<dbReference type="InterPro" id="IPR003538">
    <property type="entry name" value="TonB"/>
</dbReference>
<feature type="region of interest" description="Disordered" evidence="11">
    <location>
        <begin position="113"/>
        <end position="137"/>
    </location>
</feature>
<evidence type="ECO:0000256" key="8">
    <source>
        <dbReference type="ARBA" id="ARBA00022989"/>
    </source>
</evidence>
<dbReference type="GO" id="GO:0015891">
    <property type="term" value="P:siderophore transport"/>
    <property type="evidence" value="ECO:0007669"/>
    <property type="project" value="InterPro"/>
</dbReference>
<dbReference type="InterPro" id="IPR037682">
    <property type="entry name" value="TonB_C"/>
</dbReference>
<dbReference type="PRINTS" id="PR01374">
    <property type="entry name" value="TONBPROTEIN"/>
</dbReference>
<keyword evidence="4 10" id="KW-1003">Cell membrane</keyword>
<feature type="compositionally biased region" description="Pro residues" evidence="11">
    <location>
        <begin position="63"/>
        <end position="84"/>
    </location>
</feature>
<accession>A0A2P4ERU2</accession>
<dbReference type="PANTHER" id="PTHR33446">
    <property type="entry name" value="PROTEIN TONB-RELATED"/>
    <property type="match status" value="1"/>
</dbReference>
<protein>
    <recommendedName>
        <fullName evidence="10">Protein TonB</fullName>
    </recommendedName>
</protein>
<comment type="similarity">
    <text evidence="2 10">Belongs to the TonB family.</text>
</comment>
<comment type="function">
    <text evidence="10">Interacts with outer membrane receptor proteins that carry out high-affinity binding and energy dependent uptake into the periplasmic space of specific substrates. It could act to transduce energy from the cytoplasmic membrane to specific energy-requiring processes in the outer membrane, resulting in the release into the periplasm of ligands bound by these outer membrane proteins.</text>
</comment>
<dbReference type="NCBIfam" id="TIGR01352">
    <property type="entry name" value="tonB_Cterm"/>
    <property type="match status" value="1"/>
</dbReference>
<name>A0A2P4ERU2_9GAMM</name>